<evidence type="ECO:0000313" key="2">
    <source>
        <dbReference type="Proteomes" id="UP000018745"/>
    </source>
</evidence>
<organism evidence="1 2">
    <name type="scientific">Mycoplasma ovis str. Michigan</name>
    <dbReference type="NCBI Taxonomy" id="1415773"/>
    <lineage>
        <taxon>Bacteria</taxon>
        <taxon>Bacillati</taxon>
        <taxon>Mycoplasmatota</taxon>
        <taxon>Mollicutes</taxon>
        <taxon>Mycoplasmataceae</taxon>
        <taxon>Mycoplasma</taxon>
    </lineage>
</organism>
<sequence length="40" mass="4567">MYCFSIATLCSWVKGFWEASGFTPPEPCVLVPWIKDLASW</sequence>
<accession>A0ABM5P1H2</accession>
<dbReference type="EMBL" id="CP006935">
    <property type="protein sequence ID" value="AHC40289.1"/>
    <property type="molecule type" value="Genomic_DNA"/>
</dbReference>
<proteinExistence type="predicted"/>
<keyword evidence="2" id="KW-1185">Reference proteome</keyword>
<name>A0ABM5P1H2_9MOLU</name>
<protein>
    <submittedName>
        <fullName evidence="1">Uncharacterized protein</fullName>
    </submittedName>
</protein>
<evidence type="ECO:0000313" key="1">
    <source>
        <dbReference type="EMBL" id="AHC40289.1"/>
    </source>
</evidence>
<dbReference type="Proteomes" id="UP000018745">
    <property type="component" value="Chromosome"/>
</dbReference>
<reference evidence="1 2" key="1">
    <citation type="journal article" date="2014" name="Genome Announc.">
        <title>Complete Genome Sequence of Mycoplasma ovis Strain Michigan, a Hemoplasma of Sheep with Two Distinct 16S rRNA Genes.</title>
        <authorList>
            <person name="Deshuillers P.L."/>
            <person name="Santos A.P."/>
            <person name="do Nascimento N.C."/>
            <person name="Hampel J.A."/>
            <person name="Bergin I.L."/>
            <person name="Dyson M.C."/>
            <person name="Messick J.B."/>
        </authorList>
    </citation>
    <scope>NUCLEOTIDE SEQUENCE [LARGE SCALE GENOMIC DNA]</scope>
    <source>
        <strain evidence="1 2">Michigan</strain>
    </source>
</reference>
<gene>
    <name evidence="1" type="ORF">OVS_02135</name>
</gene>